<evidence type="ECO:0000313" key="1">
    <source>
        <dbReference type="EMBL" id="USP80409.1"/>
    </source>
</evidence>
<dbReference type="VEuPathDB" id="FungiDB:yc1106_07683"/>
<gene>
    <name evidence="1" type="ORF">yc1106_07683</name>
</gene>
<dbReference type="AlphaFoldDB" id="A0A9Q9DW13"/>
<sequence>MAGLRSPQEVTAQQIITPLNKAITHYKASSSFSCGGSLEKKYGAYMLAGTHYSDFTSKRKPVKCVPITIRWDGKGGTSKKITFD</sequence>
<reference evidence="1" key="1">
    <citation type="submission" date="2021-12" db="EMBL/GenBank/DDBJ databases">
        <title>Curvularia clavata genome.</title>
        <authorList>
            <person name="Cao Y."/>
        </authorList>
    </citation>
    <scope>NUCLEOTIDE SEQUENCE</scope>
    <source>
        <strain evidence="1">Yc1106</strain>
    </source>
</reference>
<evidence type="ECO:0000313" key="2">
    <source>
        <dbReference type="Proteomes" id="UP001056012"/>
    </source>
</evidence>
<name>A0A9Q9DW13_CURCL</name>
<proteinExistence type="predicted"/>
<dbReference type="Proteomes" id="UP001056012">
    <property type="component" value="Chromosome 6"/>
</dbReference>
<accession>A0A9Q9DW13</accession>
<keyword evidence="2" id="KW-1185">Reference proteome</keyword>
<dbReference type="EMBL" id="CP089279">
    <property type="protein sequence ID" value="USP80409.1"/>
    <property type="molecule type" value="Genomic_DNA"/>
</dbReference>
<organism evidence="1 2">
    <name type="scientific">Curvularia clavata</name>
    <dbReference type="NCBI Taxonomy" id="95742"/>
    <lineage>
        <taxon>Eukaryota</taxon>
        <taxon>Fungi</taxon>
        <taxon>Dikarya</taxon>
        <taxon>Ascomycota</taxon>
        <taxon>Pezizomycotina</taxon>
        <taxon>Dothideomycetes</taxon>
        <taxon>Pleosporomycetidae</taxon>
        <taxon>Pleosporales</taxon>
        <taxon>Pleosporineae</taxon>
        <taxon>Pleosporaceae</taxon>
        <taxon>Curvularia</taxon>
    </lineage>
</organism>
<protein>
    <submittedName>
        <fullName evidence="1">Uncharacterized protein</fullName>
    </submittedName>
</protein>